<dbReference type="InterPro" id="IPR051018">
    <property type="entry name" value="Bacteriophage_GH24"/>
</dbReference>
<evidence type="ECO:0000313" key="4">
    <source>
        <dbReference type="EMBL" id="MFC4788347.1"/>
    </source>
</evidence>
<dbReference type="RefSeq" id="WP_382430686.1">
    <property type="nucleotide sequence ID" value="NZ_JBHSHJ010000003.1"/>
</dbReference>
<keyword evidence="1 3" id="KW-0929">Antimicrobial</keyword>
<keyword evidence="2 3" id="KW-0081">Bacteriolytic enzyme</keyword>
<dbReference type="Pfam" id="PF00959">
    <property type="entry name" value="Phage_lysozyme"/>
    <property type="match status" value="1"/>
</dbReference>
<reference evidence="5" key="1">
    <citation type="journal article" date="2019" name="Int. J. Syst. Evol. Microbiol.">
        <title>The Global Catalogue of Microorganisms (GCM) 10K type strain sequencing project: providing services to taxonomists for standard genome sequencing and annotation.</title>
        <authorList>
            <consortium name="The Broad Institute Genomics Platform"/>
            <consortium name="The Broad Institute Genome Sequencing Center for Infectious Disease"/>
            <person name="Wu L."/>
            <person name="Ma J."/>
        </authorList>
    </citation>
    <scope>NUCLEOTIDE SEQUENCE [LARGE SCALE GENOMIC DNA]</scope>
    <source>
        <strain evidence="5">CCUG 49452</strain>
    </source>
</reference>
<keyword evidence="3" id="KW-0326">Glycosidase</keyword>
<sequence length="188" mass="21368">METRNKQRTAVAALVLSIAGFLGMVEREGYSDKAVIPTEGDRPTLGFGSTFHEDGTPVKMGDTTTPVRALIKVKAHIDKEEVKFRESLPGVELYQEEYDQYWDWAYQFGVGAWLKSPMRTHLLAGQHPQACKALLAYRFVTSSKPIAGWEQYAPKRWRYDCSTPGNKVCRGVWTRQLNRYQACMEAQT</sequence>
<name>A0ABV9QCI7_9BURK</name>
<dbReference type="Proteomes" id="UP001596001">
    <property type="component" value="Unassembled WGS sequence"/>
</dbReference>
<dbReference type="InterPro" id="IPR023347">
    <property type="entry name" value="Lysozyme_dom_sf"/>
</dbReference>
<dbReference type="SUPFAM" id="SSF53955">
    <property type="entry name" value="Lysozyme-like"/>
    <property type="match status" value="1"/>
</dbReference>
<dbReference type="InterPro" id="IPR023346">
    <property type="entry name" value="Lysozyme-like_dom_sf"/>
</dbReference>
<dbReference type="GO" id="GO:0016787">
    <property type="term" value="F:hydrolase activity"/>
    <property type="evidence" value="ECO:0007669"/>
    <property type="project" value="UniProtKB-KW"/>
</dbReference>
<comment type="caution">
    <text evidence="4">The sequence shown here is derived from an EMBL/GenBank/DDBJ whole genome shotgun (WGS) entry which is preliminary data.</text>
</comment>
<dbReference type="Gene3D" id="1.10.530.40">
    <property type="match status" value="1"/>
</dbReference>
<keyword evidence="3 4" id="KW-0378">Hydrolase</keyword>
<comment type="similarity">
    <text evidence="3">Belongs to the glycosyl hydrolase 24 family.</text>
</comment>
<evidence type="ECO:0000256" key="3">
    <source>
        <dbReference type="RuleBase" id="RU003788"/>
    </source>
</evidence>
<evidence type="ECO:0000256" key="1">
    <source>
        <dbReference type="ARBA" id="ARBA00022529"/>
    </source>
</evidence>
<evidence type="ECO:0000313" key="5">
    <source>
        <dbReference type="Proteomes" id="UP001596001"/>
    </source>
</evidence>
<dbReference type="PANTHER" id="PTHR38107">
    <property type="match status" value="1"/>
</dbReference>
<keyword evidence="5" id="KW-1185">Reference proteome</keyword>
<organism evidence="4 5">
    <name type="scientific">Giesbergeria sinuosa</name>
    <dbReference type="NCBI Taxonomy" id="80883"/>
    <lineage>
        <taxon>Bacteria</taxon>
        <taxon>Pseudomonadati</taxon>
        <taxon>Pseudomonadota</taxon>
        <taxon>Betaproteobacteria</taxon>
        <taxon>Burkholderiales</taxon>
        <taxon>Comamonadaceae</taxon>
        <taxon>Giesbergeria</taxon>
    </lineage>
</organism>
<dbReference type="EMBL" id="JBHSHJ010000003">
    <property type="protein sequence ID" value="MFC4788347.1"/>
    <property type="molecule type" value="Genomic_DNA"/>
</dbReference>
<evidence type="ECO:0000256" key="2">
    <source>
        <dbReference type="ARBA" id="ARBA00022638"/>
    </source>
</evidence>
<comment type="catalytic activity">
    <reaction evidence="3">
        <text>Hydrolysis of (1-&gt;4)-beta-linkages between N-acetylmuramic acid and N-acetyl-D-glucosamine residues in a peptidoglycan and between N-acetyl-D-glucosamine residues in chitodextrins.</text>
        <dbReference type="EC" id="3.2.1.17"/>
    </reaction>
</comment>
<accession>A0ABV9QCI7</accession>
<dbReference type="EC" id="3.2.1.17" evidence="3"/>
<dbReference type="InterPro" id="IPR002196">
    <property type="entry name" value="Glyco_hydro_24"/>
</dbReference>
<gene>
    <name evidence="4" type="ORF">ACFO6X_05035</name>
</gene>
<proteinExistence type="inferred from homology"/>
<dbReference type="PANTHER" id="PTHR38107:SF3">
    <property type="entry name" value="LYSOZYME RRRD-RELATED"/>
    <property type="match status" value="1"/>
</dbReference>
<protein>
    <recommendedName>
        <fullName evidence="3">Lysozyme</fullName>
        <ecNumber evidence="3">3.2.1.17</ecNumber>
    </recommendedName>
</protein>